<sequence length="50" mass="5694">MTDTWNEEWRSAVRAMTEVEREVAADSHRAAVGLAGDRSDAYDNMPRGRR</sequence>
<dbReference type="RefSeq" id="YP_010049740.1">
    <property type="nucleotide sequence ID" value="NC_054393.1"/>
</dbReference>
<name>A0A482JAI9_9CAUD</name>
<dbReference type="KEGG" id="vg:63743063"/>
<dbReference type="GeneID" id="63743063"/>
<reference evidence="2 3" key="1">
    <citation type="submission" date="2019-02" db="EMBL/GenBank/DDBJ databases">
        <authorList>
            <person name="Kanzanas C."/>
            <person name="Smith M.A."/>
            <person name="Zack K.M."/>
            <person name="Garlena R.A."/>
            <person name="Russell D.A."/>
            <person name="Pope W.H."/>
            <person name="Jacobs-Sera D."/>
            <person name="Hatfull G.F."/>
        </authorList>
    </citation>
    <scope>NUCLEOTIDE SEQUENCE [LARGE SCALE GENOMIC DNA]</scope>
</reference>
<evidence type="ECO:0000313" key="2">
    <source>
        <dbReference type="EMBL" id="QBP29728.1"/>
    </source>
</evidence>
<feature type="region of interest" description="Disordered" evidence="1">
    <location>
        <begin position="30"/>
        <end position="50"/>
    </location>
</feature>
<evidence type="ECO:0000256" key="1">
    <source>
        <dbReference type="SAM" id="MobiDB-lite"/>
    </source>
</evidence>
<dbReference type="EMBL" id="MK494099">
    <property type="protein sequence ID" value="QBP29728.1"/>
    <property type="molecule type" value="Genomic_DNA"/>
</dbReference>
<gene>
    <name evidence="2" type="primary">73</name>
    <name evidence="2" type="ORF">SEA_TYPHA_73</name>
</gene>
<evidence type="ECO:0000313" key="3">
    <source>
        <dbReference type="Proteomes" id="UP000294565"/>
    </source>
</evidence>
<accession>A0A482JAI9</accession>
<proteinExistence type="predicted"/>
<keyword evidence="3" id="KW-1185">Reference proteome</keyword>
<organism evidence="2 3">
    <name type="scientific">Mycobacterium phage Typha</name>
    <dbReference type="NCBI Taxonomy" id="2517971"/>
    <lineage>
        <taxon>Viruses</taxon>
        <taxon>Duplodnaviria</taxon>
        <taxon>Heunggongvirae</taxon>
        <taxon>Uroviricota</taxon>
        <taxon>Caudoviricetes</taxon>
        <taxon>Typhavirus</taxon>
        <taxon>Typhavirus typha</taxon>
    </lineage>
</organism>
<protein>
    <submittedName>
        <fullName evidence="2">Uncharacterized protein</fullName>
    </submittedName>
</protein>
<dbReference type="Proteomes" id="UP000294565">
    <property type="component" value="Segment"/>
</dbReference>